<dbReference type="KEGG" id="more:E1B28_004102"/>
<keyword evidence="2" id="KW-1185">Reference proteome</keyword>
<dbReference type="Proteomes" id="UP001049176">
    <property type="component" value="Chromosome 2"/>
</dbReference>
<sequence>MSCSICRLPFVPAPIAANPCAEHYPPDGLMTNVEFRYFMKATGVGKHILGGIGEHDYCSGNMFGSRPPLVGALFLWETPQEGTFWMIHTGCAGILRSVFELEDDESVKQMAELLQIEEVIGRCMAGRKDHGRLQGVRYEQVGELIDLRPYWTRGGDIGKDHDEVVFDFRRHMDVGLGWMFSRPDIFPRFSRVVNHSKRVVPLLLEGKNEPVPGKDVLTSQPLDIIRVLLLYLDVPSYLSLTSTCKYLRHHAVTTFQPHARFLLLKHFPWAFPTVFEYAIINKKKEVRDAVVSSDLDVCGAVECDWLLYMCQIHWTKSMRTRRYVWSVCMDVKRVYEEKMRKREGWFYSRTGVGLVPTEKRKALEKMAREMVTMRKGAQFNFRRGF</sequence>
<dbReference type="AlphaFoldDB" id="A0A9P8ACQ0"/>
<gene>
    <name evidence="1" type="ORF">E1B28_004102</name>
</gene>
<evidence type="ECO:0000313" key="1">
    <source>
        <dbReference type="EMBL" id="KAG7096688.1"/>
    </source>
</evidence>
<proteinExistence type="predicted"/>
<protein>
    <recommendedName>
        <fullName evidence="3">F-box domain-containing protein</fullName>
    </recommendedName>
</protein>
<dbReference type="InterPro" id="IPR036047">
    <property type="entry name" value="F-box-like_dom_sf"/>
</dbReference>
<reference evidence="1" key="1">
    <citation type="journal article" date="2021" name="Genome Biol. Evol.">
        <title>The assembled and annotated genome of the fairy-ring fungus Marasmius oreades.</title>
        <authorList>
            <person name="Hiltunen M."/>
            <person name="Ament-Velasquez S.L."/>
            <person name="Johannesson H."/>
        </authorList>
    </citation>
    <scope>NUCLEOTIDE SEQUENCE</scope>
    <source>
        <strain evidence="1">03SP1</strain>
    </source>
</reference>
<name>A0A9P8ACQ0_9AGAR</name>
<dbReference type="RefSeq" id="XP_043013158.1">
    <property type="nucleotide sequence ID" value="XM_043148559.1"/>
</dbReference>
<dbReference type="SUPFAM" id="SSF81383">
    <property type="entry name" value="F-box domain"/>
    <property type="match status" value="1"/>
</dbReference>
<dbReference type="OrthoDB" id="3249754at2759"/>
<dbReference type="EMBL" id="CM032182">
    <property type="protein sequence ID" value="KAG7096688.1"/>
    <property type="molecule type" value="Genomic_DNA"/>
</dbReference>
<evidence type="ECO:0000313" key="2">
    <source>
        <dbReference type="Proteomes" id="UP001049176"/>
    </source>
</evidence>
<accession>A0A9P8ACQ0</accession>
<comment type="caution">
    <text evidence="1">The sequence shown here is derived from an EMBL/GenBank/DDBJ whole genome shotgun (WGS) entry which is preliminary data.</text>
</comment>
<organism evidence="1 2">
    <name type="scientific">Marasmius oreades</name>
    <name type="common">fairy-ring Marasmius</name>
    <dbReference type="NCBI Taxonomy" id="181124"/>
    <lineage>
        <taxon>Eukaryota</taxon>
        <taxon>Fungi</taxon>
        <taxon>Dikarya</taxon>
        <taxon>Basidiomycota</taxon>
        <taxon>Agaricomycotina</taxon>
        <taxon>Agaricomycetes</taxon>
        <taxon>Agaricomycetidae</taxon>
        <taxon>Agaricales</taxon>
        <taxon>Marasmiineae</taxon>
        <taxon>Marasmiaceae</taxon>
        <taxon>Marasmius</taxon>
    </lineage>
</organism>
<evidence type="ECO:0008006" key="3">
    <source>
        <dbReference type="Google" id="ProtNLM"/>
    </source>
</evidence>
<dbReference type="GeneID" id="66073178"/>